<proteinExistence type="predicted"/>
<organism evidence="2 3">
    <name type="scientific">Toxocara canis</name>
    <name type="common">Canine roundworm</name>
    <dbReference type="NCBI Taxonomy" id="6265"/>
    <lineage>
        <taxon>Eukaryota</taxon>
        <taxon>Metazoa</taxon>
        <taxon>Ecdysozoa</taxon>
        <taxon>Nematoda</taxon>
        <taxon>Chromadorea</taxon>
        <taxon>Rhabditida</taxon>
        <taxon>Spirurina</taxon>
        <taxon>Ascaridomorpha</taxon>
        <taxon>Ascaridoidea</taxon>
        <taxon>Toxocaridae</taxon>
        <taxon>Toxocara</taxon>
    </lineage>
</organism>
<evidence type="ECO:0000313" key="1">
    <source>
        <dbReference type="EMBL" id="VDM44662.1"/>
    </source>
</evidence>
<name>A0A183UXW9_TOXCA</name>
<evidence type="ECO:0000313" key="2">
    <source>
        <dbReference type="Proteomes" id="UP000050794"/>
    </source>
</evidence>
<reference evidence="1 2" key="2">
    <citation type="submission" date="2018-11" db="EMBL/GenBank/DDBJ databases">
        <authorList>
            <consortium name="Pathogen Informatics"/>
        </authorList>
    </citation>
    <scope>NUCLEOTIDE SEQUENCE [LARGE SCALE GENOMIC DNA]</scope>
</reference>
<gene>
    <name evidence="1" type="ORF">TCNE_LOCUS13341</name>
</gene>
<evidence type="ECO:0000313" key="3">
    <source>
        <dbReference type="WBParaSite" id="TCNE_0001333901-mRNA-1"/>
    </source>
</evidence>
<dbReference type="EMBL" id="UYWY01021679">
    <property type="protein sequence ID" value="VDM44662.1"/>
    <property type="molecule type" value="Genomic_DNA"/>
</dbReference>
<reference evidence="3" key="1">
    <citation type="submission" date="2016-06" db="UniProtKB">
        <authorList>
            <consortium name="WormBaseParasite"/>
        </authorList>
    </citation>
    <scope>IDENTIFICATION</scope>
</reference>
<protein>
    <submittedName>
        <fullName evidence="3">ZP domain-containing protein</fullName>
    </submittedName>
</protein>
<accession>A0A183UXW9</accession>
<dbReference type="Proteomes" id="UP000050794">
    <property type="component" value="Unassembled WGS sequence"/>
</dbReference>
<keyword evidence="2" id="KW-1185">Reference proteome</keyword>
<sequence>MPNGNHLNRPINLLYPLKVEEPSKRETNHQPIQLQDTTKRNDEVKCESSKLSYSSTINPIKYAFFILSILALLRISHGNQISKKCSRQTPSILLYSPSCLSSGLLVKGTIDGQIRFAKDWSAHCRFDSPQSCMLHIHSSPSLSILVPAVRKRIPRMHLNHKRTTDDRPPGTTKLLIT</sequence>
<dbReference type="WBParaSite" id="TCNE_0001333901-mRNA-1">
    <property type="protein sequence ID" value="TCNE_0001333901-mRNA-1"/>
    <property type="gene ID" value="TCNE_0001333901"/>
</dbReference>
<dbReference type="AlphaFoldDB" id="A0A183UXW9"/>